<gene>
    <name evidence="2" type="ORF">K8U61_22835</name>
</gene>
<dbReference type="PROSITE" id="PS51725">
    <property type="entry name" value="ABM"/>
    <property type="match status" value="1"/>
</dbReference>
<dbReference type="SUPFAM" id="SSF54909">
    <property type="entry name" value="Dimeric alpha+beta barrel"/>
    <property type="match status" value="1"/>
</dbReference>
<sequence length="118" mass="12825">MIVNSGRRYDLPVLVVNRFRVPEADGEAFRVDLATAREALAACAGYAGGEIGRNVDDPELWVLSTRWENVGSYRRALSSYDVKLRAVAILSRAIEEPSAYEAAEPGTTLNIGSPRSLG</sequence>
<dbReference type="GO" id="GO:0004497">
    <property type="term" value="F:monooxygenase activity"/>
    <property type="evidence" value="ECO:0007669"/>
    <property type="project" value="UniProtKB-KW"/>
</dbReference>
<evidence type="ECO:0000259" key="1">
    <source>
        <dbReference type="PROSITE" id="PS51725"/>
    </source>
</evidence>
<organism evidence="2 3">
    <name type="scientific">Nocardioides mangrovi</name>
    <dbReference type="NCBI Taxonomy" id="2874580"/>
    <lineage>
        <taxon>Bacteria</taxon>
        <taxon>Bacillati</taxon>
        <taxon>Actinomycetota</taxon>
        <taxon>Actinomycetes</taxon>
        <taxon>Propionibacteriales</taxon>
        <taxon>Nocardioidaceae</taxon>
        <taxon>Nocardioides</taxon>
    </lineage>
</organism>
<keyword evidence="2" id="KW-0560">Oxidoreductase</keyword>
<evidence type="ECO:0000313" key="3">
    <source>
        <dbReference type="Proteomes" id="UP000780875"/>
    </source>
</evidence>
<protein>
    <submittedName>
        <fullName evidence="2">Antibiotic biosynthesis monooxygenase</fullName>
    </submittedName>
</protein>
<accession>A0ABS7UJR4</accession>
<feature type="domain" description="ABM" evidence="1">
    <location>
        <begin position="13"/>
        <end position="102"/>
    </location>
</feature>
<proteinExistence type="predicted"/>
<dbReference type="Pfam" id="PF03992">
    <property type="entry name" value="ABM"/>
    <property type="match status" value="1"/>
</dbReference>
<comment type="caution">
    <text evidence="2">The sequence shown here is derived from an EMBL/GenBank/DDBJ whole genome shotgun (WGS) entry which is preliminary data.</text>
</comment>
<evidence type="ECO:0000313" key="2">
    <source>
        <dbReference type="EMBL" id="MBZ5741017.1"/>
    </source>
</evidence>
<dbReference type="InterPro" id="IPR007138">
    <property type="entry name" value="ABM_dom"/>
</dbReference>
<name>A0ABS7UJR4_9ACTN</name>
<keyword evidence="3" id="KW-1185">Reference proteome</keyword>
<dbReference type="Proteomes" id="UP000780875">
    <property type="component" value="Unassembled WGS sequence"/>
</dbReference>
<dbReference type="InterPro" id="IPR011008">
    <property type="entry name" value="Dimeric_a/b-barrel"/>
</dbReference>
<dbReference type="EMBL" id="JAIQZJ010000021">
    <property type="protein sequence ID" value="MBZ5741017.1"/>
    <property type="molecule type" value="Genomic_DNA"/>
</dbReference>
<reference evidence="2 3" key="1">
    <citation type="submission" date="2021-09" db="EMBL/GenBank/DDBJ databases">
        <title>Whole genome sequence of Nocardioides sp. GBK3QG-3.</title>
        <authorList>
            <person name="Tuo L."/>
        </authorList>
    </citation>
    <scope>NUCLEOTIDE SEQUENCE [LARGE SCALE GENOMIC DNA]</scope>
    <source>
        <strain evidence="2 3">GBK3QG-3</strain>
    </source>
</reference>
<keyword evidence="2" id="KW-0503">Monooxygenase</keyword>
<dbReference type="Gene3D" id="3.30.70.100">
    <property type="match status" value="1"/>
</dbReference>